<organism evidence="1 2">
    <name type="scientific">Paragonimus westermani</name>
    <dbReference type="NCBI Taxonomy" id="34504"/>
    <lineage>
        <taxon>Eukaryota</taxon>
        <taxon>Metazoa</taxon>
        <taxon>Spiralia</taxon>
        <taxon>Lophotrochozoa</taxon>
        <taxon>Platyhelminthes</taxon>
        <taxon>Trematoda</taxon>
        <taxon>Digenea</taxon>
        <taxon>Plagiorchiida</taxon>
        <taxon>Troglotremata</taxon>
        <taxon>Troglotrematidae</taxon>
        <taxon>Paragonimus</taxon>
    </lineage>
</organism>
<name>A0A8T0DVU7_9TREM</name>
<dbReference type="SUPFAM" id="SSF49265">
    <property type="entry name" value="Fibronectin type III"/>
    <property type="match status" value="1"/>
</dbReference>
<dbReference type="OrthoDB" id="6237048at2759"/>
<reference evidence="1 2" key="1">
    <citation type="submission" date="2019-07" db="EMBL/GenBank/DDBJ databases">
        <title>Annotation for the trematode Paragonimus westermani.</title>
        <authorList>
            <person name="Choi Y.-J."/>
        </authorList>
    </citation>
    <scope>NUCLEOTIDE SEQUENCE [LARGE SCALE GENOMIC DNA]</scope>
    <source>
        <strain evidence="1">180907_Pwestermani</strain>
    </source>
</reference>
<dbReference type="EMBL" id="JTDF01000876">
    <property type="protein sequence ID" value="KAF8570847.1"/>
    <property type="molecule type" value="Genomic_DNA"/>
</dbReference>
<accession>A0A8T0DVU7</accession>
<dbReference type="Proteomes" id="UP000699462">
    <property type="component" value="Unassembled WGS sequence"/>
</dbReference>
<proteinExistence type="predicted"/>
<dbReference type="InterPro" id="IPR013783">
    <property type="entry name" value="Ig-like_fold"/>
</dbReference>
<gene>
    <name evidence="1" type="ORF">P879_06250</name>
</gene>
<evidence type="ECO:0000313" key="1">
    <source>
        <dbReference type="EMBL" id="KAF8570847.1"/>
    </source>
</evidence>
<dbReference type="AlphaFoldDB" id="A0A8T0DVU7"/>
<evidence type="ECO:0008006" key="3">
    <source>
        <dbReference type="Google" id="ProtNLM"/>
    </source>
</evidence>
<dbReference type="InterPro" id="IPR036116">
    <property type="entry name" value="FN3_sf"/>
</dbReference>
<keyword evidence="2" id="KW-1185">Reference proteome</keyword>
<sequence>MILVASTSAIEPIALAAVSTTNSINVTWTDTQATRVGLSYLITLDEIQSLSSDLLHIERTIYNEKELVFDRLPSCTQFETSVTAANHFGKSTTIRRLIGTIAPGECLMV</sequence>
<evidence type="ECO:0000313" key="2">
    <source>
        <dbReference type="Proteomes" id="UP000699462"/>
    </source>
</evidence>
<dbReference type="Gene3D" id="2.60.40.10">
    <property type="entry name" value="Immunoglobulins"/>
    <property type="match status" value="1"/>
</dbReference>
<comment type="caution">
    <text evidence="1">The sequence shown here is derived from an EMBL/GenBank/DDBJ whole genome shotgun (WGS) entry which is preliminary data.</text>
</comment>
<protein>
    <recommendedName>
        <fullName evidence="3">Fibronectin type-III domain-containing protein</fullName>
    </recommendedName>
</protein>